<name>A0ABU5P0V8_9GAMM</name>
<evidence type="ECO:0000256" key="1">
    <source>
        <dbReference type="SAM" id="Phobius"/>
    </source>
</evidence>
<dbReference type="RefSeq" id="WP_322856144.1">
    <property type="nucleotide sequence ID" value="NZ_JAYDCJ010000003.1"/>
</dbReference>
<feature type="transmembrane region" description="Helical" evidence="1">
    <location>
        <begin position="15"/>
        <end position="33"/>
    </location>
</feature>
<dbReference type="Proteomes" id="UP001305746">
    <property type="component" value="Unassembled WGS sequence"/>
</dbReference>
<dbReference type="EMBL" id="JAYDCJ010000003">
    <property type="protein sequence ID" value="MEA1081695.1"/>
    <property type="molecule type" value="Genomic_DNA"/>
</dbReference>
<proteinExistence type="predicted"/>
<protein>
    <submittedName>
        <fullName evidence="2">Uncharacterized protein</fullName>
    </submittedName>
</protein>
<sequence length="147" mass="17115">MLTGHRSTNAVYKKAYIAAMLCVPLFVMGWPVLSNNRTYMIAWLGFFGYLIFFVISLLALPFLKEKAIKIFIGLSPFIYLIIQPFGRPLYLTLTGHFDLAKNSIYPFYGYVLVYGVIYLVLGYLFIATAWLLWRWIFRKFIPRSNSN</sequence>
<reference evidence="2 3" key="1">
    <citation type="submission" date="2023-12" db="EMBL/GenBank/DDBJ databases">
        <title>Marinobacter qingdaonensis sp. nov., isolated from the intertidal sediment of Qingdao, PR China.</title>
        <authorList>
            <person name="Li Y."/>
        </authorList>
    </citation>
    <scope>NUCLEOTIDE SEQUENCE [LARGE SCALE GENOMIC DNA]</scope>
    <source>
        <strain evidence="2 3">ASW11-75</strain>
    </source>
</reference>
<accession>A0ABU5P0V8</accession>
<keyword evidence="1" id="KW-0472">Membrane</keyword>
<feature type="transmembrane region" description="Helical" evidence="1">
    <location>
        <begin position="107"/>
        <end position="133"/>
    </location>
</feature>
<organism evidence="2 3">
    <name type="scientific">Marinobacter qingdaonensis</name>
    <dbReference type="NCBI Taxonomy" id="3108486"/>
    <lineage>
        <taxon>Bacteria</taxon>
        <taxon>Pseudomonadati</taxon>
        <taxon>Pseudomonadota</taxon>
        <taxon>Gammaproteobacteria</taxon>
        <taxon>Pseudomonadales</taxon>
        <taxon>Marinobacteraceae</taxon>
        <taxon>Marinobacter</taxon>
    </lineage>
</organism>
<feature type="transmembrane region" description="Helical" evidence="1">
    <location>
        <begin position="70"/>
        <end position="87"/>
    </location>
</feature>
<feature type="transmembrane region" description="Helical" evidence="1">
    <location>
        <begin position="39"/>
        <end position="63"/>
    </location>
</feature>
<evidence type="ECO:0000313" key="3">
    <source>
        <dbReference type="Proteomes" id="UP001305746"/>
    </source>
</evidence>
<keyword evidence="1" id="KW-1133">Transmembrane helix</keyword>
<comment type="caution">
    <text evidence="2">The sequence shown here is derived from an EMBL/GenBank/DDBJ whole genome shotgun (WGS) entry which is preliminary data.</text>
</comment>
<gene>
    <name evidence="2" type="ORF">U5822_13540</name>
</gene>
<keyword evidence="1" id="KW-0812">Transmembrane</keyword>
<keyword evidence="3" id="KW-1185">Reference proteome</keyword>
<evidence type="ECO:0000313" key="2">
    <source>
        <dbReference type="EMBL" id="MEA1081695.1"/>
    </source>
</evidence>